<dbReference type="EC" id="5.2.1.8" evidence="4"/>
<keyword evidence="2 4" id="KW-0697">Rotamase</keyword>
<sequence length="195" mass="20972">MQRTKRHALILAATLGLSLSLSAPLQAQTPESRVRLSTTAGDIVIDLDPAKAPGTVANFIEYVKAGHYDGTVFHRVIPNFMVQGGGMDAQLREKPTRAPIKLESRSGLLNKRGTIAMARTGFPHSATSQFFINVKDNAFLDAANSSDGNGYAVFGQVVSGMETVDRITTVRTGAQGQHRDVPTEPILIKKASLEK</sequence>
<dbReference type="GO" id="GO:0006457">
    <property type="term" value="P:protein folding"/>
    <property type="evidence" value="ECO:0007669"/>
    <property type="project" value="InterPro"/>
</dbReference>
<dbReference type="InterPro" id="IPR002130">
    <property type="entry name" value="Cyclophilin-type_PPIase_dom"/>
</dbReference>
<evidence type="ECO:0000313" key="6">
    <source>
        <dbReference type="EMBL" id="PXW98747.1"/>
    </source>
</evidence>
<dbReference type="Proteomes" id="UP000247811">
    <property type="component" value="Unassembled WGS sequence"/>
</dbReference>
<proteinExistence type="inferred from homology"/>
<keyword evidence="7" id="KW-1185">Reference proteome</keyword>
<dbReference type="InterPro" id="IPR029000">
    <property type="entry name" value="Cyclophilin-like_dom_sf"/>
</dbReference>
<dbReference type="Pfam" id="PF00160">
    <property type="entry name" value="Pro_isomerase"/>
    <property type="match status" value="1"/>
</dbReference>
<dbReference type="PRINTS" id="PR00153">
    <property type="entry name" value="CSAPPISMRASE"/>
</dbReference>
<name>A0A318H5L6_9BURK</name>
<dbReference type="RefSeq" id="WP_110399483.1">
    <property type="nucleotide sequence ID" value="NZ_QJJS01000002.1"/>
</dbReference>
<evidence type="ECO:0000256" key="3">
    <source>
        <dbReference type="ARBA" id="ARBA00023235"/>
    </source>
</evidence>
<feature type="signal peptide" evidence="4">
    <location>
        <begin position="1"/>
        <end position="27"/>
    </location>
</feature>
<evidence type="ECO:0000256" key="4">
    <source>
        <dbReference type="RuleBase" id="RU363019"/>
    </source>
</evidence>
<evidence type="ECO:0000313" key="7">
    <source>
        <dbReference type="Proteomes" id="UP000247811"/>
    </source>
</evidence>
<keyword evidence="4" id="KW-0732">Signal</keyword>
<evidence type="ECO:0000256" key="1">
    <source>
        <dbReference type="ARBA" id="ARBA00007365"/>
    </source>
</evidence>
<organism evidence="6 7">
    <name type="scientific">Sphaerotilus hippei</name>
    <dbReference type="NCBI Taxonomy" id="744406"/>
    <lineage>
        <taxon>Bacteria</taxon>
        <taxon>Pseudomonadati</taxon>
        <taxon>Pseudomonadota</taxon>
        <taxon>Betaproteobacteria</taxon>
        <taxon>Burkholderiales</taxon>
        <taxon>Sphaerotilaceae</taxon>
        <taxon>Sphaerotilus</taxon>
    </lineage>
</organism>
<dbReference type="EMBL" id="QJJS01000002">
    <property type="protein sequence ID" value="PXW98747.1"/>
    <property type="molecule type" value="Genomic_DNA"/>
</dbReference>
<comment type="catalytic activity">
    <reaction evidence="4">
        <text>[protein]-peptidylproline (omega=180) = [protein]-peptidylproline (omega=0)</text>
        <dbReference type="Rhea" id="RHEA:16237"/>
        <dbReference type="Rhea" id="RHEA-COMP:10747"/>
        <dbReference type="Rhea" id="RHEA-COMP:10748"/>
        <dbReference type="ChEBI" id="CHEBI:83833"/>
        <dbReference type="ChEBI" id="CHEBI:83834"/>
        <dbReference type="EC" id="5.2.1.8"/>
    </reaction>
</comment>
<dbReference type="PANTHER" id="PTHR43246">
    <property type="entry name" value="PEPTIDYL-PROLYL CIS-TRANS ISOMERASE CYP38, CHLOROPLASTIC"/>
    <property type="match status" value="1"/>
</dbReference>
<dbReference type="Gene3D" id="2.40.100.10">
    <property type="entry name" value="Cyclophilin-like"/>
    <property type="match status" value="1"/>
</dbReference>
<feature type="chain" id="PRO_5016194438" description="Peptidyl-prolyl cis-trans isomerase" evidence="4">
    <location>
        <begin position="28"/>
        <end position="195"/>
    </location>
</feature>
<dbReference type="SUPFAM" id="SSF50891">
    <property type="entry name" value="Cyclophilin-like"/>
    <property type="match status" value="1"/>
</dbReference>
<dbReference type="PROSITE" id="PS00170">
    <property type="entry name" value="CSA_PPIASE_1"/>
    <property type="match status" value="1"/>
</dbReference>
<evidence type="ECO:0000256" key="2">
    <source>
        <dbReference type="ARBA" id="ARBA00023110"/>
    </source>
</evidence>
<feature type="domain" description="PPIase cyclophilin-type" evidence="5">
    <location>
        <begin position="37"/>
        <end position="193"/>
    </location>
</feature>
<dbReference type="AlphaFoldDB" id="A0A318H5L6"/>
<reference evidence="6 7" key="1">
    <citation type="submission" date="2018-05" db="EMBL/GenBank/DDBJ databases">
        <title>Genomic Encyclopedia of Type Strains, Phase IV (KMG-IV): sequencing the most valuable type-strain genomes for metagenomic binning, comparative biology and taxonomic classification.</title>
        <authorList>
            <person name="Goeker M."/>
        </authorList>
    </citation>
    <scope>NUCLEOTIDE SEQUENCE [LARGE SCALE GENOMIC DNA]</scope>
    <source>
        <strain evidence="6 7">DSM 566</strain>
    </source>
</reference>
<dbReference type="PROSITE" id="PS50072">
    <property type="entry name" value="CSA_PPIASE_2"/>
    <property type="match status" value="1"/>
</dbReference>
<protein>
    <recommendedName>
        <fullName evidence="4">Peptidyl-prolyl cis-trans isomerase</fullName>
        <shortName evidence="4">PPIase</shortName>
        <ecNumber evidence="4">5.2.1.8</ecNumber>
    </recommendedName>
</protein>
<keyword evidence="3 4" id="KW-0413">Isomerase</keyword>
<comment type="caution">
    <text evidence="6">The sequence shown here is derived from an EMBL/GenBank/DDBJ whole genome shotgun (WGS) entry which is preliminary data.</text>
</comment>
<comment type="function">
    <text evidence="4">PPIases accelerate the folding of proteins. It catalyzes the cis-trans isomerization of proline imidic peptide bonds in oligopeptides.</text>
</comment>
<evidence type="ECO:0000259" key="5">
    <source>
        <dbReference type="PROSITE" id="PS50072"/>
    </source>
</evidence>
<accession>A0A318H5L6</accession>
<comment type="similarity">
    <text evidence="1 4">Belongs to the cyclophilin-type PPIase family.</text>
</comment>
<dbReference type="CDD" id="cd01920">
    <property type="entry name" value="cyclophilin_EcCYP_like"/>
    <property type="match status" value="1"/>
</dbReference>
<dbReference type="OrthoDB" id="9807797at2"/>
<gene>
    <name evidence="6" type="ORF">C7444_102229</name>
</gene>
<dbReference type="InterPro" id="IPR020892">
    <property type="entry name" value="Cyclophilin-type_PPIase_CS"/>
</dbReference>
<dbReference type="InterPro" id="IPR044665">
    <property type="entry name" value="E_coli_cyclophilin_A-like"/>
</dbReference>
<dbReference type="GO" id="GO:0003755">
    <property type="term" value="F:peptidyl-prolyl cis-trans isomerase activity"/>
    <property type="evidence" value="ECO:0007669"/>
    <property type="project" value="UniProtKB-UniRule"/>
</dbReference>